<dbReference type="Proteomes" id="UP000887580">
    <property type="component" value="Unplaced"/>
</dbReference>
<name>A0AC35FXS3_9BILA</name>
<evidence type="ECO:0000313" key="2">
    <source>
        <dbReference type="WBParaSite" id="PS1159_v2.g21989.t1"/>
    </source>
</evidence>
<protein>
    <submittedName>
        <fullName evidence="2">Signal peptide peptidase-like 2B</fullName>
    </submittedName>
</protein>
<accession>A0AC35FXS3</accession>
<reference evidence="2" key="1">
    <citation type="submission" date="2022-11" db="UniProtKB">
        <authorList>
            <consortium name="WormBaseParasite"/>
        </authorList>
    </citation>
    <scope>IDENTIFICATION</scope>
</reference>
<dbReference type="WBParaSite" id="PS1159_v2.g21989.t1">
    <property type="protein sequence ID" value="PS1159_v2.g21989.t1"/>
    <property type="gene ID" value="PS1159_v2.g21989"/>
</dbReference>
<sequence length="605" mass="67609">MLLRLLLCFAALIVVSTTAAVDSTFAFAHVVNSKTGNSAKFCVNYQQFRQNVLPVSPELARPAKLSWLTNTPNKTNICSTGSRENFPNSTVVPIRYVTNDPSAQCLSPFPKNVTFMDLQMERLSNKSVDKVLFLVKKGEIVEVAPGIHKYLFAQFFNPELTVNQPDAFFIYQEDFFKKVLPMAGESMKEPDTELEISFYRPKSWPFDFAEIIVLIIALFCIIVGSLWGAKALDENEMNKMRSAFSETSLNADEDVAAEEGALTDMPSSSTLPENPEPDTKSDSSQNVTFFQQFIGVAIAVAMIVAILLIAFFFRDVAVWFFNIFICICGTCCLAKCLTSLYCFENPKVLSLSLLCCNKFSTSTSFLGKKFGIFTLFAYIISAGFCLTWLLLRQKANAFYLLNTINISLCVVAIASAQLRNLRVLVLLLIGMFIYDIVMVFGTKLITSNGCSVMIQVVTGVDCNQKPIGNGYYPVAPLEQKREEIMPLLFYIPLVSDVMQECYDIDVESEYRHIMLGLGDVIVPGYLIVYCFIVDKLKPSKVPYGVIVTIGYALGLITTFLALRFMQLAQPALIYLVPFTIIPVVIAAWMRGHLVEMWYGKFSSNI</sequence>
<organism evidence="1 2">
    <name type="scientific">Panagrolaimus sp. PS1159</name>
    <dbReference type="NCBI Taxonomy" id="55785"/>
    <lineage>
        <taxon>Eukaryota</taxon>
        <taxon>Metazoa</taxon>
        <taxon>Ecdysozoa</taxon>
        <taxon>Nematoda</taxon>
        <taxon>Chromadorea</taxon>
        <taxon>Rhabditida</taxon>
        <taxon>Tylenchina</taxon>
        <taxon>Panagrolaimomorpha</taxon>
        <taxon>Panagrolaimoidea</taxon>
        <taxon>Panagrolaimidae</taxon>
        <taxon>Panagrolaimus</taxon>
    </lineage>
</organism>
<proteinExistence type="predicted"/>
<evidence type="ECO:0000313" key="1">
    <source>
        <dbReference type="Proteomes" id="UP000887580"/>
    </source>
</evidence>